<protein>
    <submittedName>
        <fullName evidence="1">1-acyl-sn-glycerol-3-phosphate acyltransferase</fullName>
    </submittedName>
</protein>
<comment type="caution">
    <text evidence="1">The sequence shown here is derived from an EMBL/GenBank/DDBJ whole genome shotgun (WGS) entry which is preliminary data.</text>
</comment>
<dbReference type="EMBL" id="JAAOMP010000171">
    <property type="protein sequence ID" value="MBU2761687.1"/>
    <property type="molecule type" value="Genomic_DNA"/>
</dbReference>
<sequence length="149" mass="16947">MPGLLILVRPHTSLLDGLAVARELYRQGVGPAVFPVDPDYALHPVWRRLLNVFGKHYGGHEMIPLDAGSFMGLRKLLQILRDDKVVVVFPQGIGVDIPDRPDAPGARWLARKSSCQVWHMQLDHRRWWPGVSVVQFEDKRQKTVDDLLL</sequence>
<organism evidence="1 2">
    <name type="scientific">Acidithiobacillus sulfurivorans</name>
    <dbReference type="NCBI Taxonomy" id="1958756"/>
    <lineage>
        <taxon>Bacteria</taxon>
        <taxon>Pseudomonadati</taxon>
        <taxon>Pseudomonadota</taxon>
        <taxon>Acidithiobacillia</taxon>
        <taxon>Acidithiobacillales</taxon>
        <taxon>Acidithiobacillaceae</taxon>
        <taxon>Acidithiobacillus</taxon>
    </lineage>
</organism>
<gene>
    <name evidence="1" type="ORF">HAP95_16270</name>
</gene>
<keyword evidence="2" id="KW-1185">Reference proteome</keyword>
<dbReference type="RefSeq" id="WP_215885168.1">
    <property type="nucleotide sequence ID" value="NZ_JAAOMP010000171.1"/>
</dbReference>
<dbReference type="Proteomes" id="UP000755654">
    <property type="component" value="Unassembled WGS sequence"/>
</dbReference>
<evidence type="ECO:0000313" key="1">
    <source>
        <dbReference type="EMBL" id="MBU2761687.1"/>
    </source>
</evidence>
<reference evidence="1 2" key="1">
    <citation type="journal article" date="2021" name="ISME J.">
        <title>Genomic evolution of the class Acidithiobacillia: deep-branching Proteobacteria living in extreme acidic conditions.</title>
        <authorList>
            <person name="Moya-Beltran A."/>
            <person name="Beard S."/>
            <person name="Rojas-Villalobos C."/>
            <person name="Issotta F."/>
            <person name="Gallardo Y."/>
            <person name="Ulloa R."/>
            <person name="Giaveno A."/>
            <person name="Degli Esposti M."/>
            <person name="Johnson D.B."/>
            <person name="Quatrini R."/>
        </authorList>
    </citation>
    <scope>NUCLEOTIDE SEQUENCE [LARGE SCALE GENOMIC DNA]</scope>
    <source>
        <strain evidence="1 2">RW2</strain>
    </source>
</reference>
<accession>A0ABS6A2F7</accession>
<dbReference type="GO" id="GO:0016746">
    <property type="term" value="F:acyltransferase activity"/>
    <property type="evidence" value="ECO:0007669"/>
    <property type="project" value="UniProtKB-KW"/>
</dbReference>
<keyword evidence="1" id="KW-0808">Transferase</keyword>
<evidence type="ECO:0000313" key="2">
    <source>
        <dbReference type="Proteomes" id="UP000755654"/>
    </source>
</evidence>
<name>A0ABS6A2F7_9PROT</name>
<keyword evidence="1" id="KW-0012">Acyltransferase</keyword>
<proteinExistence type="predicted"/>